<dbReference type="SUPFAM" id="SSF56935">
    <property type="entry name" value="Porins"/>
    <property type="match status" value="1"/>
</dbReference>
<keyword evidence="3" id="KW-1185">Reference proteome</keyword>
<feature type="chain" id="PRO_5011579714" evidence="1">
    <location>
        <begin position="19"/>
        <end position="646"/>
    </location>
</feature>
<dbReference type="AlphaFoldDB" id="A0A1G5J4J9"/>
<reference evidence="2 3" key="1">
    <citation type="submission" date="2016-10" db="EMBL/GenBank/DDBJ databases">
        <authorList>
            <person name="de Groot N.N."/>
        </authorList>
    </citation>
    <scope>NUCLEOTIDE SEQUENCE [LARGE SCALE GENOMIC DNA]</scope>
    <source>
        <strain evidence="2 3">CGMCC 1.7031</strain>
    </source>
</reference>
<name>A0A1G5J4J9_9FLAO</name>
<gene>
    <name evidence="2" type="ORF">SAMN02927903_02502</name>
</gene>
<dbReference type="InterPro" id="IPR025631">
    <property type="entry name" value="Porin_10"/>
</dbReference>
<keyword evidence="1" id="KW-0732">Signal</keyword>
<dbReference type="STRING" id="490189.SAMN02927903_02502"/>
<accession>A0A1G5J4J9</accession>
<dbReference type="Proteomes" id="UP000199354">
    <property type="component" value="Unassembled WGS sequence"/>
</dbReference>
<dbReference type="OrthoDB" id="9812454at2"/>
<evidence type="ECO:0000313" key="3">
    <source>
        <dbReference type="Proteomes" id="UP000199354"/>
    </source>
</evidence>
<proteinExistence type="predicted"/>
<evidence type="ECO:0000313" key="2">
    <source>
        <dbReference type="EMBL" id="SCY82608.1"/>
    </source>
</evidence>
<dbReference type="RefSeq" id="WP_091144450.1">
    <property type="nucleotide sequence ID" value="NZ_FMVF01000012.1"/>
</dbReference>
<organism evidence="2 3">
    <name type="scientific">Flavobacterium caeni</name>
    <dbReference type="NCBI Taxonomy" id="490189"/>
    <lineage>
        <taxon>Bacteria</taxon>
        <taxon>Pseudomonadati</taxon>
        <taxon>Bacteroidota</taxon>
        <taxon>Flavobacteriia</taxon>
        <taxon>Flavobacteriales</taxon>
        <taxon>Flavobacteriaceae</taxon>
        <taxon>Flavobacterium</taxon>
    </lineage>
</organism>
<evidence type="ECO:0000256" key="1">
    <source>
        <dbReference type="SAM" id="SignalP"/>
    </source>
</evidence>
<dbReference type="EMBL" id="FMVF01000012">
    <property type="protein sequence ID" value="SCY82608.1"/>
    <property type="molecule type" value="Genomic_DNA"/>
</dbReference>
<sequence length="646" mass="75547">MRIVLLAVLLLFSGVVFAQEPAQEKAPKSLRKTEEDKAKEAAQRAPITSYRIVTLERDTTYVDTSLTIKDEYEYNYLRKDIFGLLPFVNDGHTYNTLDYGRTNFSPYPEFGYKGKHFNYLEVKDIKYYSVATPLTELYFKTVMEQGQSVDALVAVNTSEQFNFSVAYRGIRSLGKYINQLTSAGNFRFTTSYHTKGGRYVINAHYAGQDMQNGENGGITTPEDFESKDDAFKQRQRLEVYLPDAKTFLKGKRVFLDHAFRINGNHGSNNLYVTHQFNYETKFFEYNQANVQSAARGYFYNYFGEASQQGLNDQVRYNRLYNKIGAVYENETLGKFQFFVDDFQYNYYYNSVFVFPDRVVPGKINDKINSVGGQYEYRKNNWRAQLLYSNSMTNQSLTNLDGQASYTFNEKNVLSFRYQKINKLPNHIYNLHQSTFTHYIWANNFKNEKINNIEVEAKTQWATASFQLSNINDMLYLSNDAATDTLQLISPKQYGKSIQYLSFKIGKEFKLGRFGLDNTVLYQKVSQDDNILNVPDFVTRNTLYYSDYFFKKALYLQTGVIFNYFTKYYANDYNPVLAEFFVQDQQEIGGYPMFDFFVNARVRTCRIFIKAEHFNSAWSSRNEFYAAPNNPYRDFVIRFGLVWNFFK</sequence>
<dbReference type="Pfam" id="PF14121">
    <property type="entry name" value="Porin_10"/>
    <property type="match status" value="1"/>
</dbReference>
<protein>
    <submittedName>
        <fullName evidence="2">Putative porin</fullName>
    </submittedName>
</protein>
<feature type="signal peptide" evidence="1">
    <location>
        <begin position="1"/>
        <end position="18"/>
    </location>
</feature>